<reference evidence="2 3" key="1">
    <citation type="submission" date="2019-05" db="EMBL/GenBank/DDBJ databases">
        <title>Emergence of the Ug99 lineage of the wheat stem rust pathogen through somatic hybridization.</title>
        <authorList>
            <person name="Li F."/>
            <person name="Upadhyaya N.M."/>
            <person name="Sperschneider J."/>
            <person name="Matny O."/>
            <person name="Nguyen-Phuc H."/>
            <person name="Mago R."/>
            <person name="Raley C."/>
            <person name="Miller M.E."/>
            <person name="Silverstein K.A.T."/>
            <person name="Henningsen E."/>
            <person name="Hirsch C.D."/>
            <person name="Visser B."/>
            <person name="Pretorius Z.A."/>
            <person name="Steffenson B.J."/>
            <person name="Schwessinger B."/>
            <person name="Dodds P.N."/>
            <person name="Figueroa M."/>
        </authorList>
    </citation>
    <scope>NUCLEOTIDE SEQUENCE [LARGE SCALE GENOMIC DNA]</scope>
    <source>
        <strain evidence="2 3">Ug99</strain>
    </source>
</reference>
<accession>A0A5B0R6T9</accession>
<gene>
    <name evidence="2" type="ORF">PGTUg99_003136</name>
</gene>
<evidence type="ECO:0000313" key="2">
    <source>
        <dbReference type="EMBL" id="KAA1120725.1"/>
    </source>
</evidence>
<protein>
    <submittedName>
        <fullName evidence="2">Uncharacterized protein</fullName>
    </submittedName>
</protein>
<proteinExistence type="predicted"/>
<sequence>MNLSLPPNHKWLPDEQCPGGWKSAKRIKENEKRAKPSQANGSSPDQANIWVASHVSATLPPAEGYNVPETLQHRVDRTSSCTCGV</sequence>
<evidence type="ECO:0000313" key="3">
    <source>
        <dbReference type="Proteomes" id="UP000325313"/>
    </source>
</evidence>
<dbReference type="AlphaFoldDB" id="A0A5B0R6T9"/>
<organism evidence="2 3">
    <name type="scientific">Puccinia graminis f. sp. tritici</name>
    <dbReference type="NCBI Taxonomy" id="56615"/>
    <lineage>
        <taxon>Eukaryota</taxon>
        <taxon>Fungi</taxon>
        <taxon>Dikarya</taxon>
        <taxon>Basidiomycota</taxon>
        <taxon>Pucciniomycotina</taxon>
        <taxon>Pucciniomycetes</taxon>
        <taxon>Pucciniales</taxon>
        <taxon>Pucciniaceae</taxon>
        <taxon>Puccinia</taxon>
    </lineage>
</organism>
<comment type="caution">
    <text evidence="2">The sequence shown here is derived from an EMBL/GenBank/DDBJ whole genome shotgun (WGS) entry which is preliminary data.</text>
</comment>
<dbReference type="EMBL" id="VDEP01000241">
    <property type="protein sequence ID" value="KAA1120725.1"/>
    <property type="molecule type" value="Genomic_DNA"/>
</dbReference>
<evidence type="ECO:0000256" key="1">
    <source>
        <dbReference type="SAM" id="MobiDB-lite"/>
    </source>
</evidence>
<name>A0A5B0R6T9_PUCGR</name>
<feature type="region of interest" description="Disordered" evidence="1">
    <location>
        <begin position="1"/>
        <end position="21"/>
    </location>
</feature>
<dbReference type="Proteomes" id="UP000325313">
    <property type="component" value="Unassembled WGS sequence"/>
</dbReference>